<dbReference type="AlphaFoldDB" id="A0A2H0UMB7"/>
<evidence type="ECO:0000313" key="1">
    <source>
        <dbReference type="EMBL" id="PIR87569.1"/>
    </source>
</evidence>
<accession>A0A2H0UMB7</accession>
<organism evidence="1 2">
    <name type="scientific">Candidatus Harrisonbacteria bacterium CG10_big_fil_rev_8_21_14_0_10_45_28</name>
    <dbReference type="NCBI Taxonomy" id="1974586"/>
    <lineage>
        <taxon>Bacteria</taxon>
        <taxon>Candidatus Harrisoniibacteriota</taxon>
    </lineage>
</organism>
<evidence type="ECO:0000313" key="2">
    <source>
        <dbReference type="Proteomes" id="UP000230903"/>
    </source>
</evidence>
<proteinExistence type="predicted"/>
<dbReference type="EMBL" id="PFBC01000061">
    <property type="protein sequence ID" value="PIR87569.1"/>
    <property type="molecule type" value="Genomic_DNA"/>
</dbReference>
<reference evidence="2" key="1">
    <citation type="submission" date="2017-09" db="EMBL/GenBank/DDBJ databases">
        <title>Depth-based differentiation of microbial function through sediment-hosted aquifers and enrichment of novel symbionts in the deep terrestrial subsurface.</title>
        <authorList>
            <person name="Probst A.J."/>
            <person name="Ladd B."/>
            <person name="Jarett J.K."/>
            <person name="Geller-Mcgrath D.E."/>
            <person name="Sieber C.M.K."/>
            <person name="Emerson J.B."/>
            <person name="Anantharaman K."/>
            <person name="Thomas B.C."/>
            <person name="Malmstrom R."/>
            <person name="Stieglmeier M."/>
            <person name="Klingl A."/>
            <person name="Woyke T."/>
            <person name="Ryan C.M."/>
            <person name="Banfield J.F."/>
        </authorList>
    </citation>
    <scope>NUCLEOTIDE SEQUENCE [LARGE SCALE GENOMIC DNA]</scope>
</reference>
<sequence length="96" mass="10978">MEDAMEDNARMLAFQEACRDPRRYLEKHFQITKHSCPSHVQIFFRQCAFDTGVSQKDADEAVNAFFKCEIVPGFVTQVVSAQVVRKYQESAVTRSG</sequence>
<dbReference type="Proteomes" id="UP000230903">
    <property type="component" value="Unassembled WGS sequence"/>
</dbReference>
<protein>
    <submittedName>
        <fullName evidence="1">Uncharacterized protein</fullName>
    </submittedName>
</protein>
<name>A0A2H0UMB7_9BACT</name>
<comment type="caution">
    <text evidence="1">The sequence shown here is derived from an EMBL/GenBank/DDBJ whole genome shotgun (WGS) entry which is preliminary data.</text>
</comment>
<gene>
    <name evidence="1" type="ORF">COU10_03925</name>
</gene>